<reference evidence="1" key="1">
    <citation type="submission" date="2022-11" db="EMBL/GenBank/DDBJ databases">
        <authorList>
            <person name="Petersen C."/>
        </authorList>
    </citation>
    <scope>NUCLEOTIDE SEQUENCE</scope>
    <source>
        <strain evidence="1">IBT 20477</strain>
    </source>
</reference>
<comment type="caution">
    <text evidence="1">The sequence shown here is derived from an EMBL/GenBank/DDBJ whole genome shotgun (WGS) entry which is preliminary data.</text>
</comment>
<organism evidence="1 2">
    <name type="scientific">Penicillium cf. viridicatum</name>
    <dbReference type="NCBI Taxonomy" id="2972119"/>
    <lineage>
        <taxon>Eukaryota</taxon>
        <taxon>Fungi</taxon>
        <taxon>Dikarya</taxon>
        <taxon>Ascomycota</taxon>
        <taxon>Pezizomycotina</taxon>
        <taxon>Eurotiomycetes</taxon>
        <taxon>Eurotiomycetidae</taxon>
        <taxon>Eurotiales</taxon>
        <taxon>Aspergillaceae</taxon>
        <taxon>Penicillium</taxon>
    </lineage>
</organism>
<dbReference type="Proteomes" id="UP001150942">
    <property type="component" value="Unassembled WGS sequence"/>
</dbReference>
<gene>
    <name evidence="1" type="ORF">N7449_007423</name>
</gene>
<dbReference type="AlphaFoldDB" id="A0A9W9MCN3"/>
<reference evidence="1" key="2">
    <citation type="journal article" date="2023" name="IMA Fungus">
        <title>Comparative genomic study of the Penicillium genus elucidates a diverse pangenome and 15 lateral gene transfer events.</title>
        <authorList>
            <person name="Petersen C."/>
            <person name="Sorensen T."/>
            <person name="Nielsen M.R."/>
            <person name="Sondergaard T.E."/>
            <person name="Sorensen J.L."/>
            <person name="Fitzpatrick D.A."/>
            <person name="Frisvad J.C."/>
            <person name="Nielsen K.L."/>
        </authorList>
    </citation>
    <scope>NUCLEOTIDE SEQUENCE</scope>
    <source>
        <strain evidence="1">IBT 20477</strain>
    </source>
</reference>
<name>A0A9W9MCN3_9EURO</name>
<sequence>MSSRRSYNAPSSQELAVVGNLHGQPAERIGGIMLMIYAMLPAPGRSNDVPKSQELAAGHAMMSAPRRSFDVPSS</sequence>
<dbReference type="EMBL" id="JAPQKQ010000005">
    <property type="protein sequence ID" value="KAJ5196944.1"/>
    <property type="molecule type" value="Genomic_DNA"/>
</dbReference>
<evidence type="ECO:0000313" key="2">
    <source>
        <dbReference type="Proteomes" id="UP001150942"/>
    </source>
</evidence>
<evidence type="ECO:0000313" key="1">
    <source>
        <dbReference type="EMBL" id="KAJ5196944.1"/>
    </source>
</evidence>
<protein>
    <submittedName>
        <fullName evidence="1">Uncharacterized protein</fullName>
    </submittedName>
</protein>
<proteinExistence type="predicted"/>
<keyword evidence="2" id="KW-1185">Reference proteome</keyword>
<accession>A0A9W9MCN3</accession>